<keyword evidence="7" id="KW-0472">Membrane</keyword>
<keyword evidence="7" id="KW-0812">Transmembrane</keyword>
<feature type="transmembrane region" description="Helical" evidence="7">
    <location>
        <begin position="361"/>
        <end position="385"/>
    </location>
</feature>
<dbReference type="SUPFAM" id="SSF52743">
    <property type="entry name" value="Subtilisin-like"/>
    <property type="match status" value="1"/>
</dbReference>
<dbReference type="InterPro" id="IPR050131">
    <property type="entry name" value="Peptidase_S8_subtilisin-like"/>
</dbReference>
<evidence type="ECO:0000256" key="2">
    <source>
        <dbReference type="ARBA" id="ARBA00022670"/>
    </source>
</evidence>
<dbReference type="PANTHER" id="PTHR43806:SF11">
    <property type="entry name" value="CEREVISIN-RELATED"/>
    <property type="match status" value="1"/>
</dbReference>
<name>A0ABY9RRD4_9ACTN</name>
<evidence type="ECO:0000256" key="5">
    <source>
        <dbReference type="PROSITE-ProRule" id="PRU01240"/>
    </source>
</evidence>
<reference evidence="9 10" key="1">
    <citation type="submission" date="2023-09" db="EMBL/GenBank/DDBJ databases">
        <title>Complete genome of Streptomyces roseicoloratus T14.</title>
        <authorList>
            <person name="Bashizi T."/>
            <person name="Kim M.-J."/>
            <person name="Lee G."/>
            <person name="Tagele S.B."/>
            <person name="Shin J.-H."/>
        </authorList>
    </citation>
    <scope>NUCLEOTIDE SEQUENCE [LARGE SCALE GENOMIC DNA]</scope>
    <source>
        <strain evidence="9 10">T14</strain>
    </source>
</reference>
<feature type="active site" description="Charge relay system" evidence="5">
    <location>
        <position position="242"/>
    </location>
</feature>
<dbReference type="PROSITE" id="PS51892">
    <property type="entry name" value="SUBTILASE"/>
    <property type="match status" value="1"/>
</dbReference>
<accession>A0ABY9RRD4</accession>
<gene>
    <name evidence="9" type="ORF">RGF97_07730</name>
</gene>
<keyword evidence="10" id="KW-1185">Reference proteome</keyword>
<dbReference type="Gene3D" id="3.40.50.200">
    <property type="entry name" value="Peptidase S8/S53 domain"/>
    <property type="match status" value="1"/>
</dbReference>
<keyword evidence="7" id="KW-1133">Transmembrane helix</keyword>
<dbReference type="Proteomes" id="UP001250858">
    <property type="component" value="Chromosome"/>
</dbReference>
<evidence type="ECO:0000256" key="6">
    <source>
        <dbReference type="SAM" id="MobiDB-lite"/>
    </source>
</evidence>
<feature type="compositionally biased region" description="Polar residues" evidence="6">
    <location>
        <begin position="318"/>
        <end position="345"/>
    </location>
</feature>
<keyword evidence="4 5" id="KW-0720">Serine protease</keyword>
<feature type="region of interest" description="Disordered" evidence="6">
    <location>
        <begin position="297"/>
        <end position="356"/>
    </location>
</feature>
<keyword evidence="3 5" id="KW-0378">Hydrolase</keyword>
<feature type="compositionally biased region" description="Basic and acidic residues" evidence="6">
    <location>
        <begin position="346"/>
        <end position="355"/>
    </location>
</feature>
<sequence>MSAVVATWTVAAPAATADDMRSHQWYLDAMKADEMWKVATGKGITVAVIDTGVDGSLPELRGKVLPGRNVDTGGPGRIVDDSDRHGTNMALAIAGTGADGGVKGIAPGATILPVKVGDAWQSGSKTKFDGIRYAVDNGARVINISLGGDANAERTAEWRETVDYALKKGALIFAGSGNEGIGDPMYPASIPGVIAVGALDPNGKVAKFSNYGSHLALAAPGVKIPGRCLTDKNEDCFGDGTSQATAIASGTAALIWSAHPDWTGNQVLRVMMETAGHDGPVPSKYIGYGTVRPAQVLLEGKGNPGDPDVNPLLAARGVSTTPTSKASEPSQTSPSPENTGASGSDQAKDNGRAAESDEGGFPLWAIAASAVAVVAVIGLVVAAGVRRRASTDA</sequence>
<dbReference type="RefSeq" id="WP_128976143.1">
    <property type="nucleotide sequence ID" value="NZ_CP133762.1"/>
</dbReference>
<evidence type="ECO:0000313" key="9">
    <source>
        <dbReference type="EMBL" id="WMX44767.1"/>
    </source>
</evidence>
<proteinExistence type="inferred from homology"/>
<dbReference type="InterPro" id="IPR036852">
    <property type="entry name" value="Peptidase_S8/S53_dom_sf"/>
</dbReference>
<comment type="similarity">
    <text evidence="1 5">Belongs to the peptidase S8 family.</text>
</comment>
<evidence type="ECO:0000256" key="4">
    <source>
        <dbReference type="ARBA" id="ARBA00022825"/>
    </source>
</evidence>
<organism evidence="9 10">
    <name type="scientific">Streptomyces roseicoloratus</name>
    <dbReference type="NCBI Taxonomy" id="2508722"/>
    <lineage>
        <taxon>Bacteria</taxon>
        <taxon>Bacillati</taxon>
        <taxon>Actinomycetota</taxon>
        <taxon>Actinomycetes</taxon>
        <taxon>Kitasatosporales</taxon>
        <taxon>Streptomycetaceae</taxon>
        <taxon>Streptomyces</taxon>
    </lineage>
</organism>
<protein>
    <submittedName>
        <fullName evidence="9">S8 family serine peptidase</fullName>
    </submittedName>
</protein>
<dbReference type="PANTHER" id="PTHR43806">
    <property type="entry name" value="PEPTIDASE S8"/>
    <property type="match status" value="1"/>
</dbReference>
<dbReference type="PRINTS" id="PR00723">
    <property type="entry name" value="SUBTILISIN"/>
</dbReference>
<feature type="domain" description="Peptidase S8/S53" evidence="8">
    <location>
        <begin position="41"/>
        <end position="289"/>
    </location>
</feature>
<feature type="active site" description="Charge relay system" evidence="5">
    <location>
        <position position="50"/>
    </location>
</feature>
<evidence type="ECO:0000313" key="10">
    <source>
        <dbReference type="Proteomes" id="UP001250858"/>
    </source>
</evidence>
<dbReference type="EMBL" id="CP133762">
    <property type="protein sequence ID" value="WMX44767.1"/>
    <property type="molecule type" value="Genomic_DNA"/>
</dbReference>
<dbReference type="InterPro" id="IPR000209">
    <property type="entry name" value="Peptidase_S8/S53_dom"/>
</dbReference>
<dbReference type="InterPro" id="IPR015500">
    <property type="entry name" value="Peptidase_S8_subtilisin-rel"/>
</dbReference>
<evidence type="ECO:0000256" key="7">
    <source>
        <dbReference type="SAM" id="Phobius"/>
    </source>
</evidence>
<dbReference type="Pfam" id="PF00082">
    <property type="entry name" value="Peptidase_S8"/>
    <property type="match status" value="1"/>
</dbReference>
<feature type="active site" description="Charge relay system" evidence="5">
    <location>
        <position position="85"/>
    </location>
</feature>
<evidence type="ECO:0000256" key="3">
    <source>
        <dbReference type="ARBA" id="ARBA00022801"/>
    </source>
</evidence>
<keyword evidence="2 5" id="KW-0645">Protease</keyword>
<evidence type="ECO:0000259" key="8">
    <source>
        <dbReference type="Pfam" id="PF00082"/>
    </source>
</evidence>
<evidence type="ECO:0000256" key="1">
    <source>
        <dbReference type="ARBA" id="ARBA00011073"/>
    </source>
</evidence>